<comment type="caution">
    <text evidence="3">The sequence shown here is derived from an EMBL/GenBank/DDBJ whole genome shotgun (WGS) entry which is preliminary data.</text>
</comment>
<name>A0ABS9KEX6_9BACT</name>
<dbReference type="InterPro" id="IPR012338">
    <property type="entry name" value="Beta-lactam/transpept-like"/>
</dbReference>
<dbReference type="PROSITE" id="PS50088">
    <property type="entry name" value="ANK_REPEAT"/>
    <property type="match status" value="3"/>
</dbReference>
<dbReference type="InterPro" id="IPR050789">
    <property type="entry name" value="Diverse_Enzym_Activities"/>
</dbReference>
<dbReference type="GO" id="GO:0016787">
    <property type="term" value="F:hydrolase activity"/>
    <property type="evidence" value="ECO:0007669"/>
    <property type="project" value="UniProtKB-KW"/>
</dbReference>
<protein>
    <submittedName>
        <fullName evidence="3">Serine hydrolase</fullName>
    </submittedName>
</protein>
<keyword evidence="1" id="KW-0040">ANK repeat</keyword>
<evidence type="ECO:0000259" key="2">
    <source>
        <dbReference type="Pfam" id="PF00144"/>
    </source>
</evidence>
<keyword evidence="4" id="KW-1185">Reference proteome</keyword>
<dbReference type="InterPro" id="IPR001466">
    <property type="entry name" value="Beta-lactam-related"/>
</dbReference>
<reference evidence="3" key="2">
    <citation type="submission" date="2024-05" db="EMBL/GenBank/DDBJ databases">
        <title>Rhodohalobacter halophilus gen. nov., sp. nov., a moderately halophilic member of the family Balneolaceae.</title>
        <authorList>
            <person name="Xia J."/>
        </authorList>
    </citation>
    <scope>NUCLEOTIDE SEQUENCE</scope>
    <source>
        <strain evidence="3">WB101</strain>
    </source>
</reference>
<sequence length="551" mass="62296">MKKTKFFCPYLILKETELKVMTVILLSLLLVLPSQVFGQGETPEMNLHMAVLQGNLDIVQQHITSGSDLDQKDAFGSTPLIIATTFGKTDLAKILIEGGANLEITNNEGSSPLIIASLFGRTEIVKSLLNHGANRYYRNNEGSTAYDIVAAPFEEDKPLYDQLATALAPLGLKLDYENIKSSRPKIAEMLRSETEELKNIFYQPLQENDWKVSTPEEQELDPMLIAELYHEASKLETIYSLLVVKDGYLVAEKYFNEGTIDQKARLQSVTKSFTSALVGIALEQGCLESVDQPMMEFFPEIREQISDTRKEEITIRHLLQMRSGFPWEESTQELFDLLYEGFRPSTLVDVALTHDLDTEFQYSNLSSHILGIIVARACETNLKSFALTHLFEPMDIKPGEWIQDWEGYYNGHGDLHLTARDAAKFGLLYLGYGRYKGNQIVPAAWVGNSLQNYSENVNSAGIRNGSVGRYLKNIGYGYQWWSAAVDDYRFNLAWGHGGQFIFLLDEYDMVVVVTSDPFFGQHDDEAWKHERSNINLVGKFIQSLLKSDPLK</sequence>
<evidence type="ECO:0000313" key="3">
    <source>
        <dbReference type="EMBL" id="MCG2589405.1"/>
    </source>
</evidence>
<reference evidence="3" key="1">
    <citation type="submission" date="2022-01" db="EMBL/GenBank/DDBJ databases">
        <authorList>
            <person name="Wang Y."/>
        </authorList>
    </citation>
    <scope>NUCLEOTIDE SEQUENCE</scope>
    <source>
        <strain evidence="3">WB101</strain>
    </source>
</reference>
<dbReference type="Pfam" id="PF12796">
    <property type="entry name" value="Ank_2"/>
    <property type="match status" value="1"/>
</dbReference>
<feature type="repeat" description="ANK" evidence="1">
    <location>
        <begin position="108"/>
        <end position="140"/>
    </location>
</feature>
<dbReference type="EMBL" id="JAKLWS010000015">
    <property type="protein sequence ID" value="MCG2589405.1"/>
    <property type="molecule type" value="Genomic_DNA"/>
</dbReference>
<evidence type="ECO:0000256" key="1">
    <source>
        <dbReference type="PROSITE-ProRule" id="PRU00023"/>
    </source>
</evidence>
<gene>
    <name evidence="3" type="ORF">L6773_12570</name>
</gene>
<dbReference type="RefSeq" id="WP_237854766.1">
    <property type="nucleotide sequence ID" value="NZ_JAKLWS010000015.1"/>
</dbReference>
<dbReference type="PANTHER" id="PTHR43283:SF7">
    <property type="entry name" value="BETA-LACTAMASE-RELATED DOMAIN-CONTAINING PROTEIN"/>
    <property type="match status" value="1"/>
</dbReference>
<feature type="repeat" description="ANK" evidence="1">
    <location>
        <begin position="75"/>
        <end position="107"/>
    </location>
</feature>
<accession>A0ABS9KEX6</accession>
<dbReference type="Gene3D" id="1.25.40.20">
    <property type="entry name" value="Ankyrin repeat-containing domain"/>
    <property type="match status" value="1"/>
</dbReference>
<keyword evidence="3" id="KW-0378">Hydrolase</keyword>
<dbReference type="Pfam" id="PF00144">
    <property type="entry name" value="Beta-lactamase"/>
    <property type="match status" value="1"/>
</dbReference>
<dbReference type="Proteomes" id="UP001165366">
    <property type="component" value="Unassembled WGS sequence"/>
</dbReference>
<dbReference type="PANTHER" id="PTHR43283">
    <property type="entry name" value="BETA-LACTAMASE-RELATED"/>
    <property type="match status" value="1"/>
</dbReference>
<dbReference type="InterPro" id="IPR036770">
    <property type="entry name" value="Ankyrin_rpt-contain_sf"/>
</dbReference>
<dbReference type="InterPro" id="IPR002110">
    <property type="entry name" value="Ankyrin_rpt"/>
</dbReference>
<feature type="repeat" description="ANK" evidence="1">
    <location>
        <begin position="47"/>
        <end position="74"/>
    </location>
</feature>
<dbReference type="SMART" id="SM00248">
    <property type="entry name" value="ANK"/>
    <property type="match status" value="3"/>
</dbReference>
<organism evidence="3 4">
    <name type="scientific">Rhodohalobacter sulfatireducens</name>
    <dbReference type="NCBI Taxonomy" id="2911366"/>
    <lineage>
        <taxon>Bacteria</taxon>
        <taxon>Pseudomonadati</taxon>
        <taxon>Balneolota</taxon>
        <taxon>Balneolia</taxon>
        <taxon>Balneolales</taxon>
        <taxon>Balneolaceae</taxon>
        <taxon>Rhodohalobacter</taxon>
    </lineage>
</organism>
<dbReference type="SUPFAM" id="SSF48403">
    <property type="entry name" value="Ankyrin repeat"/>
    <property type="match status" value="1"/>
</dbReference>
<dbReference type="Gene3D" id="3.40.710.10">
    <property type="entry name" value="DD-peptidase/beta-lactamase superfamily"/>
    <property type="match status" value="1"/>
</dbReference>
<dbReference type="PROSITE" id="PS50297">
    <property type="entry name" value="ANK_REP_REGION"/>
    <property type="match status" value="2"/>
</dbReference>
<dbReference type="SUPFAM" id="SSF56601">
    <property type="entry name" value="beta-lactamase/transpeptidase-like"/>
    <property type="match status" value="1"/>
</dbReference>
<proteinExistence type="predicted"/>
<feature type="domain" description="Beta-lactamase-related" evidence="2">
    <location>
        <begin position="240"/>
        <end position="524"/>
    </location>
</feature>
<evidence type="ECO:0000313" key="4">
    <source>
        <dbReference type="Proteomes" id="UP001165366"/>
    </source>
</evidence>